<evidence type="ECO:0000313" key="6">
    <source>
        <dbReference type="EMBL" id="RJQ77003.1"/>
    </source>
</evidence>
<evidence type="ECO:0000256" key="2">
    <source>
        <dbReference type="ARBA" id="ARBA00023015"/>
    </source>
</evidence>
<keyword evidence="4" id="KW-0804">Transcription</keyword>
<gene>
    <name evidence="6" type="ORF">D5S19_29855</name>
</gene>
<dbReference type="Gene3D" id="1.10.10.10">
    <property type="entry name" value="Winged helix-like DNA-binding domain superfamily/Winged helix DNA-binding domain"/>
    <property type="match status" value="1"/>
</dbReference>
<proteinExistence type="inferred from homology"/>
<evidence type="ECO:0000259" key="5">
    <source>
        <dbReference type="PROSITE" id="PS50931"/>
    </source>
</evidence>
<dbReference type="GO" id="GO:0003677">
    <property type="term" value="F:DNA binding"/>
    <property type="evidence" value="ECO:0007669"/>
    <property type="project" value="UniProtKB-KW"/>
</dbReference>
<comment type="similarity">
    <text evidence="1">Belongs to the LysR transcriptional regulatory family.</text>
</comment>
<comment type="caution">
    <text evidence="6">The sequence shown here is derived from an EMBL/GenBank/DDBJ whole genome shotgun (WGS) entry which is preliminary data.</text>
</comment>
<dbReference type="AlphaFoldDB" id="A0A419HM26"/>
<dbReference type="InterPro" id="IPR005119">
    <property type="entry name" value="LysR_subst-bd"/>
</dbReference>
<dbReference type="Gene3D" id="3.40.190.10">
    <property type="entry name" value="Periplasmic binding protein-like II"/>
    <property type="match status" value="2"/>
</dbReference>
<dbReference type="Pfam" id="PF03466">
    <property type="entry name" value="LysR_substrate"/>
    <property type="match status" value="1"/>
</dbReference>
<dbReference type="PROSITE" id="PS50931">
    <property type="entry name" value="HTH_LYSR"/>
    <property type="match status" value="1"/>
</dbReference>
<dbReference type="InterPro" id="IPR036388">
    <property type="entry name" value="WH-like_DNA-bd_sf"/>
</dbReference>
<dbReference type="SUPFAM" id="SSF53850">
    <property type="entry name" value="Periplasmic binding protein-like II"/>
    <property type="match status" value="1"/>
</dbReference>
<dbReference type="RefSeq" id="WP_120026677.1">
    <property type="nucleotide sequence ID" value="NZ_QZFV01000142.1"/>
</dbReference>
<dbReference type="Pfam" id="PF00126">
    <property type="entry name" value="HTH_1"/>
    <property type="match status" value="1"/>
</dbReference>
<dbReference type="GO" id="GO:0003700">
    <property type="term" value="F:DNA-binding transcription factor activity"/>
    <property type="evidence" value="ECO:0007669"/>
    <property type="project" value="InterPro"/>
</dbReference>
<dbReference type="EMBL" id="QZFV01000142">
    <property type="protein sequence ID" value="RJQ77003.1"/>
    <property type="molecule type" value="Genomic_DNA"/>
</dbReference>
<dbReference type="Proteomes" id="UP000285112">
    <property type="component" value="Unassembled WGS sequence"/>
</dbReference>
<reference evidence="6 7" key="1">
    <citation type="submission" date="2018-09" db="EMBL/GenBank/DDBJ databases">
        <title>YIM PH 21725 draft genome.</title>
        <authorList>
            <person name="Miao C."/>
        </authorList>
    </citation>
    <scope>NUCLEOTIDE SEQUENCE [LARGE SCALE GENOMIC DNA]</scope>
    <source>
        <strain evidence="7">YIM PH21725</strain>
    </source>
</reference>
<keyword evidence="2" id="KW-0805">Transcription regulation</keyword>
<protein>
    <submittedName>
        <fullName evidence="6">LysR family transcriptional regulator</fullName>
    </submittedName>
</protein>
<dbReference type="InterPro" id="IPR036390">
    <property type="entry name" value="WH_DNA-bd_sf"/>
</dbReference>
<dbReference type="PANTHER" id="PTHR30346">
    <property type="entry name" value="TRANSCRIPTIONAL DUAL REGULATOR HCAR-RELATED"/>
    <property type="match status" value="1"/>
</dbReference>
<accession>A0A419HM26</accession>
<sequence length="300" mass="31364">MLDVRRMQVLRSVITSGSISAAARNLGYTPSAISQQLAVLEREAGTPLLERVGRGVRPTPAGTLLSGHAEALSAELARAEAALTELKEGRTGKLAIRYFATAGASMVPQAVAAVRREHPGVWLDLKLMEPLDPLPEVEEGRADVAIVVVPRSARPAEGIELVHLLDDPYCAVLPRTHPLARKRVLDLAELGDEPWVGIDPLPGACRAILAGACASAGFHPNIVVESEDYPTAQGFIAAGLGVGLVPALGLGTPHPGVVVRRVRNPQPSRAIHAAVAGRMAGSPAVRTLIAAMQEAVADVA</sequence>
<evidence type="ECO:0000256" key="4">
    <source>
        <dbReference type="ARBA" id="ARBA00023163"/>
    </source>
</evidence>
<dbReference type="CDD" id="cd08423">
    <property type="entry name" value="PBP2_LTTR_like_6"/>
    <property type="match status" value="1"/>
</dbReference>
<evidence type="ECO:0000256" key="1">
    <source>
        <dbReference type="ARBA" id="ARBA00009437"/>
    </source>
</evidence>
<keyword evidence="3" id="KW-0238">DNA-binding</keyword>
<organism evidence="6 7">
    <name type="scientific">Amycolatopsis panacis</name>
    <dbReference type="NCBI Taxonomy" id="2340917"/>
    <lineage>
        <taxon>Bacteria</taxon>
        <taxon>Bacillati</taxon>
        <taxon>Actinomycetota</taxon>
        <taxon>Actinomycetes</taxon>
        <taxon>Pseudonocardiales</taxon>
        <taxon>Pseudonocardiaceae</taxon>
        <taxon>Amycolatopsis</taxon>
    </lineage>
</organism>
<feature type="domain" description="HTH lysR-type" evidence="5">
    <location>
        <begin position="2"/>
        <end position="59"/>
    </location>
</feature>
<dbReference type="GO" id="GO:0032993">
    <property type="term" value="C:protein-DNA complex"/>
    <property type="evidence" value="ECO:0007669"/>
    <property type="project" value="TreeGrafter"/>
</dbReference>
<dbReference type="OrthoDB" id="4131546at2"/>
<dbReference type="SUPFAM" id="SSF46785">
    <property type="entry name" value="Winged helix' DNA-binding domain"/>
    <property type="match status" value="1"/>
</dbReference>
<evidence type="ECO:0000313" key="7">
    <source>
        <dbReference type="Proteomes" id="UP000285112"/>
    </source>
</evidence>
<keyword evidence="7" id="KW-1185">Reference proteome</keyword>
<name>A0A419HM26_9PSEU</name>
<dbReference type="PANTHER" id="PTHR30346:SF29">
    <property type="entry name" value="LYSR SUBSTRATE-BINDING"/>
    <property type="match status" value="1"/>
</dbReference>
<dbReference type="InterPro" id="IPR000847">
    <property type="entry name" value="LysR_HTH_N"/>
</dbReference>
<evidence type="ECO:0000256" key="3">
    <source>
        <dbReference type="ARBA" id="ARBA00023125"/>
    </source>
</evidence>